<evidence type="ECO:0000313" key="2">
    <source>
        <dbReference type="Proteomes" id="UP000037035"/>
    </source>
</evidence>
<dbReference type="STRING" id="27349.A0A0L6UPT7"/>
<proteinExistence type="predicted"/>
<gene>
    <name evidence="1" type="ORF">VP01_4351g1</name>
</gene>
<sequence length="144" mass="15611">MSWKVQIVYFLIVGPEYQSQINFELIGCAIKLVSPSPYQPHPQQQSLFVDDHAWLKITLDPSSTAVSPFLSASIVVLLAKCPPSILSASPSLPSFVEEIGFAPTITLNDLNILLIYPWTPGRPQTTASQFCQVDHGFAGGLPGG</sequence>
<keyword evidence="2" id="KW-1185">Reference proteome</keyword>
<organism evidence="1 2">
    <name type="scientific">Puccinia sorghi</name>
    <dbReference type="NCBI Taxonomy" id="27349"/>
    <lineage>
        <taxon>Eukaryota</taxon>
        <taxon>Fungi</taxon>
        <taxon>Dikarya</taxon>
        <taxon>Basidiomycota</taxon>
        <taxon>Pucciniomycotina</taxon>
        <taxon>Pucciniomycetes</taxon>
        <taxon>Pucciniales</taxon>
        <taxon>Pucciniaceae</taxon>
        <taxon>Puccinia</taxon>
    </lineage>
</organism>
<dbReference type="EMBL" id="LAVV01009448">
    <property type="protein sequence ID" value="KNZ50558.1"/>
    <property type="molecule type" value="Genomic_DNA"/>
</dbReference>
<dbReference type="AlphaFoldDB" id="A0A0L6UPT7"/>
<evidence type="ECO:0000313" key="1">
    <source>
        <dbReference type="EMBL" id="KNZ50558.1"/>
    </source>
</evidence>
<accession>A0A0L6UPT7</accession>
<name>A0A0L6UPT7_9BASI</name>
<reference evidence="1 2" key="1">
    <citation type="submission" date="2015-08" db="EMBL/GenBank/DDBJ databases">
        <title>Next Generation Sequencing and Analysis of the Genome of Puccinia sorghi L Schw, the Causal Agent of Maize Common Rust.</title>
        <authorList>
            <person name="Rochi L."/>
            <person name="Burguener G."/>
            <person name="Darino M."/>
            <person name="Turjanski A."/>
            <person name="Kreff E."/>
            <person name="Dieguez M.J."/>
            <person name="Sacco F."/>
        </authorList>
    </citation>
    <scope>NUCLEOTIDE SEQUENCE [LARGE SCALE GENOMIC DNA]</scope>
    <source>
        <strain evidence="1 2">RO10H11247</strain>
    </source>
</reference>
<protein>
    <submittedName>
        <fullName evidence="1">Uncharacterized protein</fullName>
    </submittedName>
</protein>
<dbReference type="Proteomes" id="UP000037035">
    <property type="component" value="Unassembled WGS sequence"/>
</dbReference>
<comment type="caution">
    <text evidence="1">The sequence shown here is derived from an EMBL/GenBank/DDBJ whole genome shotgun (WGS) entry which is preliminary data.</text>
</comment>
<dbReference type="VEuPathDB" id="FungiDB:VP01_4351g1"/>